<proteinExistence type="predicted"/>
<evidence type="ECO:0000313" key="4">
    <source>
        <dbReference type="EMBL" id="AQX02731.1"/>
    </source>
</evidence>
<dbReference type="Gene3D" id="2.60.120.260">
    <property type="entry name" value="Galactose-binding domain-like"/>
    <property type="match status" value="1"/>
</dbReference>
<dbReference type="InterPro" id="IPR029058">
    <property type="entry name" value="AB_hydrolase_fold"/>
</dbReference>
<dbReference type="AlphaFoldDB" id="A0AAU8VII3"/>
<gene>
    <name evidence="4" type="ORF">BBD32_15330</name>
</gene>
<feature type="chain" id="PRO_5043583146" evidence="2">
    <location>
        <begin position="19"/>
        <end position="749"/>
    </location>
</feature>
<dbReference type="Gene3D" id="1.10.3020.10">
    <property type="entry name" value="alpha-amino acid ester hydrolase ( Helical cap domain)"/>
    <property type="match status" value="1"/>
</dbReference>
<feature type="domain" description="Xaa-Pro dipeptidyl-peptidase C-terminal" evidence="3">
    <location>
        <begin position="504"/>
        <end position="734"/>
    </location>
</feature>
<keyword evidence="2" id="KW-0732">Signal</keyword>
<dbReference type="Gene3D" id="3.40.50.1820">
    <property type="entry name" value="alpha/beta hydrolase"/>
    <property type="match status" value="1"/>
</dbReference>
<dbReference type="InterPro" id="IPR013736">
    <property type="entry name" value="Xaa-Pro_dipept_C"/>
</dbReference>
<evidence type="ECO:0000259" key="3">
    <source>
        <dbReference type="SMART" id="SM00939"/>
    </source>
</evidence>
<dbReference type="Pfam" id="PF08530">
    <property type="entry name" value="PepX_C"/>
    <property type="match status" value="1"/>
</dbReference>
<keyword evidence="1 4" id="KW-0378">Hydrolase</keyword>
<protein>
    <submittedName>
        <fullName evidence="4">Hydrolase</fullName>
    </submittedName>
</protein>
<dbReference type="Proteomes" id="UP000190848">
    <property type="component" value="Chromosome"/>
</dbReference>
<organism evidence="4 5">
    <name type="scientific">Elizabethkingia anophelis</name>
    <dbReference type="NCBI Taxonomy" id="1117645"/>
    <lineage>
        <taxon>Bacteria</taxon>
        <taxon>Pseudomonadati</taxon>
        <taxon>Bacteroidota</taxon>
        <taxon>Flavobacteriia</taxon>
        <taxon>Flavobacteriales</taxon>
        <taxon>Weeksellaceae</taxon>
        <taxon>Elizabethkingia</taxon>
    </lineage>
</organism>
<dbReference type="SUPFAM" id="SSF53474">
    <property type="entry name" value="alpha/beta-Hydrolases"/>
    <property type="match status" value="1"/>
</dbReference>
<dbReference type="GO" id="GO:0008239">
    <property type="term" value="F:dipeptidyl-peptidase activity"/>
    <property type="evidence" value="ECO:0007669"/>
    <property type="project" value="InterPro"/>
</dbReference>
<evidence type="ECO:0000313" key="5">
    <source>
        <dbReference type="Proteomes" id="UP000190848"/>
    </source>
</evidence>
<name>A0AAU8VII3_9FLAO</name>
<sequence>MKKILSLATLFFSLLLFSQNITINQFKKVDSSNIKSLLNYLGPVVKKQISDNKVTPDNDNLFRMNFVMGDYKTALEQLNAVRSSFMKGNPKMAAAMGTQYEVYMNTLQRLNNNRDFNKTYQAELLKKYNSLASSAQVFMPFFFGLTPKETKEDLSSFIKSDIAGKSSIDLKTALLLFRKYGSNLIAEATYTQGLPLLEKLDQESYTVNDSVIVYTKDKKEISISTVINKKIQHPGPVIIVNTIYSSSGNIGTAKQLASNGYSCVYINTRGKYHSKEIIEPFEHEYEDISDVIDWIVQQPWSNGKVGMIGGSYLGFSQWAATKKLHPALKTIIPQAPVGIGIDYPMSGNVFMSYMLRWIDHVTVNKLTDNAGFSNEKKWNDLYKKWYTSGMAFNKLDSINGKKSEIFQRWLKHPSYDAYWQSMTPDPKEYSKINIPILTTTGYFDDDQLGAMYYYKNHTKYNPNADHYIVIGPYDHYGPQGYITSEVMGVKIDPVAELNLNEICFQWFDYILKGKSKPDFLQGKINYEVMGDNIWKSANAMQEFDQTKVKYYLDEDLKLKENKSSKSAFTTLSVNFKDRSDVDKFVLTDNPELINTSIQEKDNSLLFTTDTFEKDAELTGSFSASLNFSVNKKDCDIVAELYQVLPDGKYFLLSSYLNRASYAKDRSKRQLLTPGKKETIPVTGTPFVSKKIEKGSKLLLKIGVKKSPAWQINYGTGKDVSTENIEDAGAPMEIKWYNDSFVEIPVIRRQ</sequence>
<reference evidence="4 5" key="1">
    <citation type="submission" date="2016-07" db="EMBL/GenBank/DDBJ databases">
        <title>Revisiting the taxonomy of the Elizabethkingia Genus using Whole-Genome Sequencing, Optical Mapping, and MALDI-TOF, along with proposal of three novel Elizabethkingia species: Elizabethkingia bruuniana sp. nov., Elizabethkingia ursingii sp. nov., and Elizabethkingia occulta sp. nov.</title>
        <authorList>
            <person name="Nicholson A.C."/>
        </authorList>
    </citation>
    <scope>NUCLEOTIDE SEQUENCE [LARGE SCALE GENOMIC DNA]</scope>
    <source>
        <strain evidence="4 5">F3201</strain>
    </source>
</reference>
<dbReference type="NCBIfam" id="TIGR00976">
    <property type="entry name" value="CocE_NonD"/>
    <property type="match status" value="1"/>
</dbReference>
<dbReference type="EMBL" id="CP016374">
    <property type="protein sequence ID" value="AQX02731.1"/>
    <property type="molecule type" value="Genomic_DNA"/>
</dbReference>
<dbReference type="SMART" id="SM00939">
    <property type="entry name" value="PepX_C"/>
    <property type="match status" value="1"/>
</dbReference>
<accession>A0AAU8VII3</accession>
<dbReference type="Pfam" id="PF02129">
    <property type="entry name" value="Peptidase_S15"/>
    <property type="match status" value="1"/>
</dbReference>
<evidence type="ECO:0000256" key="1">
    <source>
        <dbReference type="ARBA" id="ARBA00022801"/>
    </source>
</evidence>
<evidence type="ECO:0000256" key="2">
    <source>
        <dbReference type="SAM" id="SignalP"/>
    </source>
</evidence>
<dbReference type="InterPro" id="IPR000383">
    <property type="entry name" value="Xaa-Pro-like_dom"/>
</dbReference>
<dbReference type="RefSeq" id="WP_078396507.1">
    <property type="nucleotide sequence ID" value="NZ_CP016374.1"/>
</dbReference>
<dbReference type="InterPro" id="IPR005674">
    <property type="entry name" value="CocE/Ser_esterase"/>
</dbReference>
<dbReference type="SUPFAM" id="SSF49785">
    <property type="entry name" value="Galactose-binding domain-like"/>
    <property type="match status" value="1"/>
</dbReference>
<feature type="signal peptide" evidence="2">
    <location>
        <begin position="1"/>
        <end position="18"/>
    </location>
</feature>
<dbReference type="InterPro" id="IPR008979">
    <property type="entry name" value="Galactose-bd-like_sf"/>
</dbReference>